<name>A0A2L1CAH2_METMI</name>
<protein>
    <submittedName>
        <fullName evidence="5">Shwachman-Bodian-Diamond syndrome (SBDS) protein</fullName>
    </submittedName>
</protein>
<dbReference type="Pfam" id="PF20268">
    <property type="entry name" value="SBDS_C"/>
    <property type="match status" value="1"/>
</dbReference>
<dbReference type="Gene3D" id="3.30.70.240">
    <property type="match status" value="1"/>
</dbReference>
<dbReference type="InterPro" id="IPR019783">
    <property type="entry name" value="SDO1/SBDS_N"/>
</dbReference>
<proteinExistence type="inferred from homology"/>
<dbReference type="Pfam" id="PF09377">
    <property type="entry name" value="SBDS_domain_II"/>
    <property type="match status" value="1"/>
</dbReference>
<dbReference type="EMBL" id="CP026606">
    <property type="protein sequence ID" value="AVB76220.1"/>
    <property type="molecule type" value="Genomic_DNA"/>
</dbReference>
<dbReference type="InterPro" id="IPR036786">
    <property type="entry name" value="Ribosome_mat_SBDS_N_sf"/>
</dbReference>
<dbReference type="Gene3D" id="1.10.10.900">
    <property type="entry name" value="SBDS protein C-terminal domain, subdomain 1"/>
    <property type="match status" value="1"/>
</dbReference>
<dbReference type="GeneID" id="36101898"/>
<dbReference type="InterPro" id="IPR037188">
    <property type="entry name" value="Sdo1/SBDS_central_sf"/>
</dbReference>
<dbReference type="Proteomes" id="UP000239462">
    <property type="component" value="Chromosome"/>
</dbReference>
<dbReference type="RefSeq" id="WP_104837787.1">
    <property type="nucleotide sequence ID" value="NZ_CP026606.1"/>
</dbReference>
<dbReference type="AlphaFoldDB" id="A0A2L1CAH2"/>
<sequence>MVSLDNAVIARLQSHGEKFEILVDPYLAAKFKEGQPIGISEILAAETVYKDSGKGEKVPEDVLLKIFETLNPLEIAEQILKKGTVQLTANQRKEIQELKRKQIVSIISKNTINPQTDTPHPPKRIENAMEEARLSVDIYKSAEEQIPKIIKELRKLLPIKFEKRDVAVKILGEFAANAYHTLHEYGATKQEEWLGDGSLVLVIEIPSGIENEFYMHLNKLTKGTVQTKVLKRYE</sequence>
<dbReference type="Gene3D" id="3.30.1250.10">
    <property type="entry name" value="Ribosome maturation protein SBDS, N-terminal domain"/>
    <property type="match status" value="1"/>
</dbReference>
<gene>
    <name evidence="5" type="ORF">MMJJ_08100</name>
</gene>
<comment type="similarity">
    <text evidence="1">Belongs to the SDO1/SBDS family.</text>
</comment>
<feature type="domain" description="Ribosome maturation protein SDO1/SBDS C-terminal" evidence="4">
    <location>
        <begin position="166"/>
        <end position="231"/>
    </location>
</feature>
<reference evidence="6" key="1">
    <citation type="journal article" date="2018" name="Genome Announc.">
        <title>Complete Genome Sequence of the Methanococcus maripaludis Type Strain JJ (DSM 2067), a Model for Selenoprotein Synthesis in Archaea.</title>
        <authorList>
            <person name="Poehlein A."/>
            <person name="Heym D."/>
            <person name="Quitzke V."/>
            <person name="Fersch J."/>
            <person name="Daniel R."/>
            <person name="Rother M."/>
        </authorList>
    </citation>
    <scope>NUCLEOTIDE SEQUENCE [LARGE SCALE GENOMIC DNA]</scope>
    <source>
        <strain evidence="6">DSM 2067</strain>
    </source>
</reference>
<dbReference type="SUPFAM" id="SSF54980">
    <property type="entry name" value="EF-G C-terminal domain-like"/>
    <property type="match status" value="1"/>
</dbReference>
<organism evidence="5 6">
    <name type="scientific">Methanococcus maripaludis</name>
    <name type="common">Methanococcus deltae</name>
    <dbReference type="NCBI Taxonomy" id="39152"/>
    <lineage>
        <taxon>Archaea</taxon>
        <taxon>Methanobacteriati</taxon>
        <taxon>Methanobacteriota</taxon>
        <taxon>Methanomada group</taxon>
        <taxon>Methanococci</taxon>
        <taxon>Methanococcales</taxon>
        <taxon>Methanococcaceae</taxon>
        <taxon>Methanococcus</taxon>
    </lineage>
</organism>
<dbReference type="Pfam" id="PF01172">
    <property type="entry name" value="SBDS_N"/>
    <property type="match status" value="1"/>
</dbReference>
<evidence type="ECO:0000313" key="6">
    <source>
        <dbReference type="Proteomes" id="UP000239462"/>
    </source>
</evidence>
<evidence type="ECO:0000259" key="3">
    <source>
        <dbReference type="Pfam" id="PF09377"/>
    </source>
</evidence>
<feature type="domain" description="Ribosome maturation protein SDO1/SBDS N-terminal" evidence="2">
    <location>
        <begin position="6"/>
        <end position="93"/>
    </location>
</feature>
<dbReference type="PANTHER" id="PTHR10927:SF4">
    <property type="entry name" value="RIBOSOME MATURATION PROTEIN SDO1 HOMOLOG"/>
    <property type="match status" value="1"/>
</dbReference>
<evidence type="ECO:0000313" key="5">
    <source>
        <dbReference type="EMBL" id="AVB76220.1"/>
    </source>
</evidence>
<dbReference type="InterPro" id="IPR018978">
    <property type="entry name" value="SDO1/SBDS_central"/>
</dbReference>
<dbReference type="NCBIfam" id="TIGR00291">
    <property type="entry name" value="RNA_SBDS"/>
    <property type="match status" value="1"/>
</dbReference>
<evidence type="ECO:0000259" key="4">
    <source>
        <dbReference type="Pfam" id="PF20268"/>
    </source>
</evidence>
<evidence type="ECO:0000259" key="2">
    <source>
        <dbReference type="Pfam" id="PF01172"/>
    </source>
</evidence>
<feature type="domain" description="Ribosome maturation protein SDO1/SBDS central" evidence="3">
    <location>
        <begin position="101"/>
        <end position="162"/>
    </location>
</feature>
<dbReference type="InterPro" id="IPR046928">
    <property type="entry name" value="SDO1/SBDS_C"/>
</dbReference>
<evidence type="ECO:0000256" key="1">
    <source>
        <dbReference type="ARBA" id="ARBA00007433"/>
    </source>
</evidence>
<dbReference type="SUPFAM" id="SSF109728">
    <property type="entry name" value="Hypothetical protein AF0491, middle domain"/>
    <property type="match status" value="1"/>
</dbReference>
<dbReference type="KEGG" id="mmad:MMJJ_08100"/>
<dbReference type="InterPro" id="IPR002140">
    <property type="entry name" value="Sdo1/SBDS"/>
</dbReference>
<dbReference type="GO" id="GO:0042256">
    <property type="term" value="P:cytosolic ribosome assembly"/>
    <property type="evidence" value="ECO:0007669"/>
    <property type="project" value="InterPro"/>
</dbReference>
<dbReference type="InterPro" id="IPR035647">
    <property type="entry name" value="EFG_III/V"/>
</dbReference>
<accession>A0A2L1CAH2</accession>
<dbReference type="InterPro" id="IPR039100">
    <property type="entry name" value="Sdo1/SBDS-like"/>
</dbReference>
<dbReference type="PANTHER" id="PTHR10927">
    <property type="entry name" value="RIBOSOME MATURATION PROTEIN SBDS"/>
    <property type="match status" value="1"/>
</dbReference>
<dbReference type="SUPFAM" id="SSF89895">
    <property type="entry name" value="FYSH domain"/>
    <property type="match status" value="1"/>
</dbReference>